<feature type="domain" description="DUF1858" evidence="1">
    <location>
        <begin position="3"/>
        <end position="62"/>
    </location>
</feature>
<protein>
    <recommendedName>
        <fullName evidence="5">DUF2249 domain-containing protein</fullName>
    </recommendedName>
</protein>
<dbReference type="Gene3D" id="1.10.3910.10">
    <property type="entry name" value="SP0561-like"/>
    <property type="match status" value="1"/>
</dbReference>
<dbReference type="OrthoDB" id="128918at2"/>
<dbReference type="AlphaFoldDB" id="A0A1Q5PIH2"/>
<gene>
    <name evidence="3" type="ORF">A3841_08440</name>
</gene>
<reference evidence="3 4" key="1">
    <citation type="submission" date="2016-03" db="EMBL/GenBank/DDBJ databases">
        <title>Genome sequence of Pontibacter sp. nov., of the family cytophagaceae, isolated from marine sediment of the Yellow Sea, China.</title>
        <authorList>
            <person name="Zhang G."/>
            <person name="Zhang R."/>
        </authorList>
    </citation>
    <scope>NUCLEOTIDE SEQUENCE [LARGE SCALE GENOMIC DNA]</scope>
    <source>
        <strain evidence="3 4">S10-8</strain>
    </source>
</reference>
<dbReference type="SUPFAM" id="SSF140683">
    <property type="entry name" value="SP0561-like"/>
    <property type="match status" value="1"/>
</dbReference>
<keyword evidence="4" id="KW-1185">Reference proteome</keyword>
<dbReference type="Proteomes" id="UP000186551">
    <property type="component" value="Unassembled WGS sequence"/>
</dbReference>
<dbReference type="STRING" id="1797110.A3841_08440"/>
<dbReference type="RefSeq" id="WP_073850463.1">
    <property type="nucleotide sequence ID" value="NZ_LVWA01000002.1"/>
</dbReference>
<feature type="domain" description="DUF2249" evidence="2">
    <location>
        <begin position="109"/>
        <end position="163"/>
    </location>
</feature>
<comment type="caution">
    <text evidence="3">The sequence shown here is derived from an EMBL/GenBank/DDBJ whole genome shotgun (WGS) entry which is preliminary data.</text>
</comment>
<feature type="domain" description="DUF2249" evidence="2">
    <location>
        <begin position="209"/>
        <end position="272"/>
    </location>
</feature>
<accession>A0A1Q5PIH2</accession>
<dbReference type="InterPro" id="IPR015077">
    <property type="entry name" value="DUF1858"/>
</dbReference>
<dbReference type="Pfam" id="PF08984">
    <property type="entry name" value="DUF1858"/>
    <property type="match status" value="1"/>
</dbReference>
<evidence type="ECO:0008006" key="5">
    <source>
        <dbReference type="Google" id="ProtNLM"/>
    </source>
</evidence>
<dbReference type="Pfam" id="PF10006">
    <property type="entry name" value="DUF2249"/>
    <property type="match status" value="2"/>
</dbReference>
<organism evidence="3 4">
    <name type="scientific">Pontibacter flavimaris</name>
    <dbReference type="NCBI Taxonomy" id="1797110"/>
    <lineage>
        <taxon>Bacteria</taxon>
        <taxon>Pseudomonadati</taxon>
        <taxon>Bacteroidota</taxon>
        <taxon>Cytophagia</taxon>
        <taxon>Cytophagales</taxon>
        <taxon>Hymenobacteraceae</taxon>
        <taxon>Pontibacter</taxon>
    </lineage>
</organism>
<dbReference type="EMBL" id="LVWA01000002">
    <property type="protein sequence ID" value="OKL42020.1"/>
    <property type="molecule type" value="Genomic_DNA"/>
</dbReference>
<proteinExistence type="predicted"/>
<dbReference type="InterPro" id="IPR038062">
    <property type="entry name" value="ScdA-like_N_sf"/>
</dbReference>
<dbReference type="InterPro" id="IPR018720">
    <property type="entry name" value="DUF2249"/>
</dbReference>
<evidence type="ECO:0000259" key="2">
    <source>
        <dbReference type="Pfam" id="PF10006"/>
    </source>
</evidence>
<sequence length="274" mass="30529">MRIAANTKISALIKENPAAIEAIASINRHFEKLRNPLLRKVLASRVTIADAARIGGCDVERFYEKLRPLGFTVSDETTTKGMTQSQSIPATTGMPAFLVELPAERLLQLDVREDIATGSDPFLKIMDAVDGIDATNALLIINTFEPTPLIAILKKKGYGYFTDTKSPDLVYTYFWLEKAPEATAVESIAPAGNDFEKTLARFAGKVKRVDVRHLEMPQPMITILGELENLPTEEALYVVHKRVPQFLLPQLEERGFKVAINEVGPNEVYLLIYR</sequence>
<name>A0A1Q5PIH2_9BACT</name>
<evidence type="ECO:0000259" key="1">
    <source>
        <dbReference type="Pfam" id="PF08984"/>
    </source>
</evidence>
<evidence type="ECO:0000313" key="3">
    <source>
        <dbReference type="EMBL" id="OKL42020.1"/>
    </source>
</evidence>
<evidence type="ECO:0000313" key="4">
    <source>
        <dbReference type="Proteomes" id="UP000186551"/>
    </source>
</evidence>